<gene>
    <name evidence="1" type="ORF">B9X58_03365</name>
</gene>
<proteinExistence type="predicted"/>
<dbReference type="AlphaFoldDB" id="A0AB36M4L2"/>
<dbReference type="RefSeq" id="WP_086222449.1">
    <property type="nucleotide sequence ID" value="NZ_NGDO01000017.1"/>
</dbReference>
<protein>
    <submittedName>
        <fullName evidence="1">Uncharacterized protein</fullName>
    </submittedName>
</protein>
<reference evidence="1 2" key="1">
    <citation type="submission" date="2017-05" db="EMBL/GenBank/DDBJ databases">
        <authorList>
            <person name="Kreiswirth B."/>
            <person name="Manca C."/>
            <person name="Chen L."/>
            <person name="Evans S."/>
            <person name="Fowler V."/>
            <person name="Patel R."/>
            <person name="Chambers H."/>
            <person name="Bonomo R."/>
            <person name="Paul V."/>
            <person name="Sankar J."/>
            <person name="Gaind R."/>
            <person name="Ray P."/>
            <person name="Gautam V."/>
            <person name="Biswal M."/>
            <person name="Datta S."/>
            <person name="Walia K."/>
            <person name="Adams M."/>
            <person name="Nelson K."/>
            <person name="Sutton G."/>
            <person name="Fouts D."/>
            <person name="Hujer K."/>
            <person name="Hujer A."/>
        </authorList>
    </citation>
    <scope>NUCLEOTIDE SEQUENCE [LARGE SCALE GENOMIC DNA]</scope>
    <source>
        <strain evidence="1 2">PR324</strain>
    </source>
</reference>
<accession>A0AB36M4L2</accession>
<dbReference type="Proteomes" id="UP000194767">
    <property type="component" value="Unassembled WGS sequence"/>
</dbReference>
<name>A0AB36M4L2_ACINO</name>
<evidence type="ECO:0000313" key="2">
    <source>
        <dbReference type="Proteomes" id="UP000194767"/>
    </source>
</evidence>
<evidence type="ECO:0000313" key="1">
    <source>
        <dbReference type="EMBL" id="OTM00059.1"/>
    </source>
</evidence>
<comment type="caution">
    <text evidence="1">The sequence shown here is derived from an EMBL/GenBank/DDBJ whole genome shotgun (WGS) entry which is preliminary data.</text>
</comment>
<organism evidence="1 2">
    <name type="scientific">Acinetobacter nosocomialis</name>
    <dbReference type="NCBI Taxonomy" id="106654"/>
    <lineage>
        <taxon>Bacteria</taxon>
        <taxon>Pseudomonadati</taxon>
        <taxon>Pseudomonadota</taxon>
        <taxon>Gammaproteobacteria</taxon>
        <taxon>Moraxellales</taxon>
        <taxon>Moraxellaceae</taxon>
        <taxon>Acinetobacter</taxon>
        <taxon>Acinetobacter calcoaceticus/baumannii complex</taxon>
    </lineage>
</organism>
<sequence length="172" mass="20062">MQSDSNAQNMSNNKFPSQLSEEMFNNNVIFHTILHVPTLNAGQKVTESFEEFLWSLDSENGEDLIEQHPELEGFIRNVQRNMSRGWFEDHANNLVMDHSNFEFLINIEIDVPFNFRFHKDRETPSNSLGQIFHQQWIFATNMKDAAEQAINFAKMIRAEEIEKARIEQGLEG</sequence>
<dbReference type="EMBL" id="NGDO01000017">
    <property type="protein sequence ID" value="OTM00059.1"/>
    <property type="molecule type" value="Genomic_DNA"/>
</dbReference>